<dbReference type="SUPFAM" id="SSF52058">
    <property type="entry name" value="L domain-like"/>
    <property type="match status" value="1"/>
</dbReference>
<evidence type="ECO:0000313" key="2">
    <source>
        <dbReference type="Proteomes" id="UP000295021"/>
    </source>
</evidence>
<gene>
    <name evidence="1" type="ORF">EV131_107374</name>
</gene>
<evidence type="ECO:0008006" key="3">
    <source>
        <dbReference type="Google" id="ProtNLM"/>
    </source>
</evidence>
<reference evidence="1 2" key="1">
    <citation type="submission" date="2019-03" db="EMBL/GenBank/DDBJ databases">
        <title>Genomic Encyclopedia of Type Strains, Phase IV (KMG-V): Genome sequencing to study the core and pangenomes of soil and plant-associated prokaryotes.</title>
        <authorList>
            <person name="Whitman W."/>
        </authorList>
    </citation>
    <scope>NUCLEOTIDE SEQUENCE [LARGE SCALE GENOMIC DNA]</scope>
    <source>
        <strain evidence="1 2">FB403</strain>
    </source>
</reference>
<evidence type="ECO:0000313" key="1">
    <source>
        <dbReference type="EMBL" id="TCU23625.1"/>
    </source>
</evidence>
<proteinExistence type="predicted"/>
<dbReference type="Gene3D" id="3.80.10.10">
    <property type="entry name" value="Ribonuclease Inhibitor"/>
    <property type="match status" value="1"/>
</dbReference>
<dbReference type="RefSeq" id="WP_132612161.1">
    <property type="nucleotide sequence ID" value="NZ_JAAXQS010000016.1"/>
</dbReference>
<comment type="caution">
    <text evidence="1">The sequence shown here is derived from an EMBL/GenBank/DDBJ whole genome shotgun (WGS) entry which is preliminary data.</text>
</comment>
<organism evidence="1 2">
    <name type="scientific">Rhizobium laguerreae</name>
    <dbReference type="NCBI Taxonomy" id="1076926"/>
    <lineage>
        <taxon>Bacteria</taxon>
        <taxon>Pseudomonadati</taxon>
        <taxon>Pseudomonadota</taxon>
        <taxon>Alphaproteobacteria</taxon>
        <taxon>Hyphomicrobiales</taxon>
        <taxon>Rhizobiaceae</taxon>
        <taxon>Rhizobium/Agrobacterium group</taxon>
        <taxon>Rhizobium</taxon>
    </lineage>
</organism>
<dbReference type="Proteomes" id="UP000295021">
    <property type="component" value="Unassembled WGS sequence"/>
</dbReference>
<sequence>MSEVLFEADERTMDNLMRGPHVIVRTAASRFAKKEAAFNKEGFEKYGDLIDQYECDGFSIEVQDVAEGRLQEYFAPSLDGIKNKDAIGKIGVSGSGAFAKDFDLDRFKRFGSVKAITTQDVPFGDALPDLFPQLEAWLNLDWKANKIKALNGKWPNLANLSLQGFSGSLSIFEGAPIKRLFLIASTIKDVEDILCFKEIEVLQISSCKIAGDVSVFSKLKKLRSLRIYGKNKLEGWENLKSDIVQNLEISHLPCKLSKEDFPKLRNYVINAYRPRDPFYEEGGDLGKLGRALSSIFD</sequence>
<protein>
    <recommendedName>
        <fullName evidence="3">Leucine-rich repeat domain-containing protein</fullName>
    </recommendedName>
</protein>
<accession>A0AAX2QKU4</accession>
<name>A0AAX2QKU4_9HYPH</name>
<dbReference type="GeneID" id="67486432"/>
<dbReference type="AlphaFoldDB" id="A0AAX2QKU4"/>
<dbReference type="EMBL" id="SMBI01000007">
    <property type="protein sequence ID" value="TCU23625.1"/>
    <property type="molecule type" value="Genomic_DNA"/>
</dbReference>
<dbReference type="InterPro" id="IPR032675">
    <property type="entry name" value="LRR_dom_sf"/>
</dbReference>